<dbReference type="Gene3D" id="3.40.50.1820">
    <property type="entry name" value="alpha/beta hydrolase"/>
    <property type="match status" value="1"/>
</dbReference>
<evidence type="ECO:0000313" key="3">
    <source>
        <dbReference type="Proteomes" id="UP001203423"/>
    </source>
</evidence>
<evidence type="ECO:0000313" key="2">
    <source>
        <dbReference type="EMBL" id="MCL1124752.1"/>
    </source>
</evidence>
<dbReference type="InterPro" id="IPR000073">
    <property type="entry name" value="AB_hydrolase_1"/>
</dbReference>
<keyword evidence="2" id="KW-0378">Hydrolase</keyword>
<dbReference type="SUPFAM" id="SSF53474">
    <property type="entry name" value="alpha/beta-Hydrolases"/>
    <property type="match status" value="1"/>
</dbReference>
<dbReference type="PANTHER" id="PTHR43433">
    <property type="entry name" value="HYDROLASE, ALPHA/BETA FOLD FAMILY PROTEIN"/>
    <property type="match status" value="1"/>
</dbReference>
<sequence>MPFLQRGELTLHYRIAGSGEKLLFIPGTMSDLRGSESIFSTPLVEHFEILSFDPRGIGQSNSPDEEVTMKTYSDDVKWLLDALGWQRCNCLGESFGGMVAQQVVLDHSKYFIKLALAATSSGGKGGASYPFHQHDLSAMSLDKRVAFWIEKCDLRAQDPLWQQHEPVLYHQQYDYYKESMQYAGENPDYKINSQRQIHARKGHNTFERLYQLTLPTYDAKIWHGL</sequence>
<dbReference type="InterPro" id="IPR050471">
    <property type="entry name" value="AB_hydrolase"/>
</dbReference>
<dbReference type="InterPro" id="IPR029058">
    <property type="entry name" value="AB_hydrolase_fold"/>
</dbReference>
<dbReference type="PANTHER" id="PTHR43433:SF5">
    <property type="entry name" value="AB HYDROLASE-1 DOMAIN-CONTAINING PROTEIN"/>
    <property type="match status" value="1"/>
</dbReference>
<dbReference type="GO" id="GO:0016787">
    <property type="term" value="F:hydrolase activity"/>
    <property type="evidence" value="ECO:0007669"/>
    <property type="project" value="UniProtKB-KW"/>
</dbReference>
<dbReference type="Pfam" id="PF00561">
    <property type="entry name" value="Abhydrolase_1"/>
    <property type="match status" value="1"/>
</dbReference>
<organism evidence="2 3">
    <name type="scientific">Shewanella surugensis</name>
    <dbReference type="NCBI Taxonomy" id="212020"/>
    <lineage>
        <taxon>Bacteria</taxon>
        <taxon>Pseudomonadati</taxon>
        <taxon>Pseudomonadota</taxon>
        <taxon>Gammaproteobacteria</taxon>
        <taxon>Alteromonadales</taxon>
        <taxon>Shewanellaceae</taxon>
        <taxon>Shewanella</taxon>
    </lineage>
</organism>
<comment type="caution">
    <text evidence="2">The sequence shown here is derived from an EMBL/GenBank/DDBJ whole genome shotgun (WGS) entry which is preliminary data.</text>
</comment>
<evidence type="ECO:0000259" key="1">
    <source>
        <dbReference type="Pfam" id="PF00561"/>
    </source>
</evidence>
<dbReference type="EMBL" id="JAKIKS010000030">
    <property type="protein sequence ID" value="MCL1124752.1"/>
    <property type="molecule type" value="Genomic_DNA"/>
</dbReference>
<feature type="domain" description="AB hydrolase-1" evidence="1">
    <location>
        <begin position="23"/>
        <end position="149"/>
    </location>
</feature>
<dbReference type="Proteomes" id="UP001203423">
    <property type="component" value="Unassembled WGS sequence"/>
</dbReference>
<protein>
    <submittedName>
        <fullName evidence="2">Alpha/beta hydrolase</fullName>
    </submittedName>
</protein>
<dbReference type="RefSeq" id="WP_248940030.1">
    <property type="nucleotide sequence ID" value="NZ_JAKIKS010000030.1"/>
</dbReference>
<reference evidence="2 3" key="1">
    <citation type="submission" date="2022-01" db="EMBL/GenBank/DDBJ databases">
        <title>Whole genome-based taxonomy of the Shewanellaceae.</title>
        <authorList>
            <person name="Martin-Rodriguez A.J."/>
        </authorList>
    </citation>
    <scope>NUCLEOTIDE SEQUENCE [LARGE SCALE GENOMIC DNA]</scope>
    <source>
        <strain evidence="2 3">DSM 17177</strain>
    </source>
</reference>
<proteinExistence type="predicted"/>
<name>A0ABT0LBM7_9GAMM</name>
<accession>A0ABT0LBM7</accession>
<keyword evidence="3" id="KW-1185">Reference proteome</keyword>
<gene>
    <name evidence="2" type="ORF">L2764_09780</name>
</gene>